<keyword evidence="2" id="KW-1185">Reference proteome</keyword>
<gene>
    <name evidence="1" type="ORF">ACI1P1_23270</name>
</gene>
<evidence type="ECO:0000313" key="1">
    <source>
        <dbReference type="EMBL" id="MFM9331220.1"/>
    </source>
</evidence>
<dbReference type="Proteomes" id="UP001631969">
    <property type="component" value="Unassembled WGS sequence"/>
</dbReference>
<keyword evidence="1" id="KW-0808">Transferase</keyword>
<evidence type="ECO:0000313" key="2">
    <source>
        <dbReference type="Proteomes" id="UP001631969"/>
    </source>
</evidence>
<reference evidence="1" key="1">
    <citation type="submission" date="2024-12" db="EMBL/GenBank/DDBJ databases">
        <authorList>
            <person name="Wu N."/>
        </authorList>
    </citation>
    <scope>NUCLEOTIDE SEQUENCE</scope>
    <source>
        <strain evidence="1">P15</strain>
    </source>
</reference>
<proteinExistence type="predicted"/>
<name>A0ACC7P477_9BACL</name>
<comment type="caution">
    <text evidence="1">The sequence shown here is derived from an EMBL/GenBank/DDBJ whole genome shotgun (WGS) entry which is preliminary data.</text>
</comment>
<organism evidence="1 2">
    <name type="scientific">Paenibacillus mesotrionivorans</name>
    <dbReference type="NCBI Taxonomy" id="3160968"/>
    <lineage>
        <taxon>Bacteria</taxon>
        <taxon>Bacillati</taxon>
        <taxon>Bacillota</taxon>
        <taxon>Bacilli</taxon>
        <taxon>Bacillales</taxon>
        <taxon>Paenibacillaceae</taxon>
        <taxon>Paenibacillus</taxon>
    </lineage>
</organism>
<sequence>MEPLSLYPQELESRVRTLIGPYEVLGNYRPNSQRTGVWKVQSHRDNRYYYVKTYTRKQRWHPEVYAYRHWISPLGAYAPELVSVFEGEDWQAVLITSIEGTIMRETELTPEASQSAYRKAGELTRLLHDSQSGEWFGRPDKDGNPIELSHHRDPVKYVQTAVQELADSCRAQELLSPAEAELADWALRHTGVFENVKPVPISWDSTPGNWMVDNRGMFAGMIDFENMLWGIDADTFSILFERYFAEDTPGMLAFFQGYGLEVLEAKREHIHICCIKMGLGDIYWGTQNRSARIVDYGRQLLDRIHQGKLVPDVPVREPLK</sequence>
<dbReference type="EC" id="2.7.1.-" evidence="1"/>
<protein>
    <submittedName>
        <fullName evidence="1">Aminoglycoside phosphotransferase family protein</fullName>
        <ecNumber evidence="1">2.7.1.-</ecNumber>
    </submittedName>
</protein>
<dbReference type="EMBL" id="JBJURJ010000017">
    <property type="protein sequence ID" value="MFM9331220.1"/>
    <property type="molecule type" value="Genomic_DNA"/>
</dbReference>
<accession>A0ACC7P477</accession>